<evidence type="ECO:0000256" key="1">
    <source>
        <dbReference type="ARBA" id="ARBA00004651"/>
    </source>
</evidence>
<feature type="transmembrane region" description="Helical" evidence="8">
    <location>
        <begin position="195"/>
        <end position="214"/>
    </location>
</feature>
<comment type="subcellular location">
    <subcellularLocation>
        <location evidence="1">Cell membrane</location>
        <topology evidence="1">Multi-pass membrane protein</topology>
    </subcellularLocation>
</comment>
<evidence type="ECO:0000256" key="7">
    <source>
        <dbReference type="ARBA" id="ARBA00024033"/>
    </source>
</evidence>
<evidence type="ECO:0000256" key="5">
    <source>
        <dbReference type="ARBA" id="ARBA00022989"/>
    </source>
</evidence>
<dbReference type="InterPro" id="IPR018584">
    <property type="entry name" value="GT87"/>
</dbReference>
<dbReference type="RefSeq" id="WP_006333188.1">
    <property type="nucleotide sequence ID" value="NZ_BAHC01000102.1"/>
</dbReference>
<feature type="transmembrane region" description="Helical" evidence="8">
    <location>
        <begin position="20"/>
        <end position="41"/>
    </location>
</feature>
<proteinExistence type="inferred from homology"/>
<feature type="transmembrane region" description="Helical" evidence="8">
    <location>
        <begin position="221"/>
        <end position="240"/>
    </location>
</feature>
<protein>
    <submittedName>
        <fullName evidence="9">Putative mannosyltransferase</fullName>
    </submittedName>
</protein>
<dbReference type="STRING" id="1108045.GORHZ_102_00460"/>
<feature type="transmembrane region" description="Helical" evidence="8">
    <location>
        <begin position="348"/>
        <end position="369"/>
    </location>
</feature>
<organism evidence="9 10">
    <name type="scientific">Gordonia rhizosphera NBRC 16068</name>
    <dbReference type="NCBI Taxonomy" id="1108045"/>
    <lineage>
        <taxon>Bacteria</taxon>
        <taxon>Bacillati</taxon>
        <taxon>Actinomycetota</taxon>
        <taxon>Actinomycetes</taxon>
        <taxon>Mycobacteriales</taxon>
        <taxon>Gordoniaceae</taxon>
        <taxon>Gordonia</taxon>
    </lineage>
</organism>
<dbReference type="GO" id="GO:0016758">
    <property type="term" value="F:hexosyltransferase activity"/>
    <property type="evidence" value="ECO:0007669"/>
    <property type="project" value="InterPro"/>
</dbReference>
<keyword evidence="2" id="KW-1003">Cell membrane</keyword>
<dbReference type="AlphaFoldDB" id="K6WV41"/>
<evidence type="ECO:0000256" key="4">
    <source>
        <dbReference type="ARBA" id="ARBA00022692"/>
    </source>
</evidence>
<sequence length="451" mass="47510">MTPLSAADTRLHRWTPSRRARAAIAALAVTSATLQIIGVPFTSSFGTRTRIDLDVYRLGAQIWQQGQSLYADGSMPFTTDGIWLPFTYPPFAALGFVPLGALGLGIAGLLISVTTVALTVVILHIVLGVLAVGSRTNRWWIALLLTAGVVWLNPMWMTLGFGQVNIILMAMIVADIFVVGRGAGRARSGPLRGVLTGLAAAVKLTPLVFVAVFGAARQWRAALTAAATFLAAGALAWIWMPADSLGYWTHTLFQTSRIGDPGGPINQNLNAMWIRLVPKSATADQFLWLTSAVAVTALAVAAVRACRPVAAFAALRAPGPVDPAAGVAAMASTGAVAVWGLLVSPTSWAHHWVWAIPVILTATVVAARCADRRSAIAYATLALTGTVIFALGPFQFLSPAIRDWSIIDHLIGNAYTVWGLGFLVLAWLLPPRFGAAETATGRPALADAAPA</sequence>
<accession>K6WV41</accession>
<feature type="transmembrane region" description="Helical" evidence="8">
    <location>
        <begin position="410"/>
        <end position="429"/>
    </location>
</feature>
<evidence type="ECO:0000256" key="2">
    <source>
        <dbReference type="ARBA" id="ARBA00022475"/>
    </source>
</evidence>
<evidence type="ECO:0000256" key="8">
    <source>
        <dbReference type="SAM" id="Phobius"/>
    </source>
</evidence>
<feature type="transmembrane region" description="Helical" evidence="8">
    <location>
        <begin position="376"/>
        <end position="398"/>
    </location>
</feature>
<dbReference type="GO" id="GO:0005886">
    <property type="term" value="C:plasma membrane"/>
    <property type="evidence" value="ECO:0007669"/>
    <property type="project" value="UniProtKB-SubCell"/>
</dbReference>
<evidence type="ECO:0000256" key="3">
    <source>
        <dbReference type="ARBA" id="ARBA00022679"/>
    </source>
</evidence>
<keyword evidence="3 9" id="KW-0808">Transferase</keyword>
<keyword evidence="5 8" id="KW-1133">Transmembrane helix</keyword>
<dbReference type="OrthoDB" id="9774600at2"/>
<comment type="caution">
    <text evidence="9">The sequence shown here is derived from an EMBL/GenBank/DDBJ whole genome shotgun (WGS) entry which is preliminary data.</text>
</comment>
<keyword evidence="4 8" id="KW-0812">Transmembrane</keyword>
<feature type="transmembrane region" description="Helical" evidence="8">
    <location>
        <begin position="166"/>
        <end position="183"/>
    </location>
</feature>
<name>K6WV41_9ACTN</name>
<gene>
    <name evidence="9" type="ORF">GORHZ_102_00460</name>
</gene>
<evidence type="ECO:0000256" key="6">
    <source>
        <dbReference type="ARBA" id="ARBA00023136"/>
    </source>
</evidence>
<reference evidence="9 10" key="1">
    <citation type="submission" date="2012-08" db="EMBL/GenBank/DDBJ databases">
        <title>Whole genome shotgun sequence of Gordonia rhizosphera NBRC 16068.</title>
        <authorList>
            <person name="Takarada H."/>
            <person name="Isaki S."/>
            <person name="Hosoyama A."/>
            <person name="Tsuchikane K."/>
            <person name="Katsumata H."/>
            <person name="Baba S."/>
            <person name="Ohji S."/>
            <person name="Yamazaki S."/>
            <person name="Fujita N."/>
        </authorList>
    </citation>
    <scope>NUCLEOTIDE SEQUENCE [LARGE SCALE GENOMIC DNA]</scope>
    <source>
        <strain evidence="9 10">NBRC 16068</strain>
    </source>
</reference>
<feature type="transmembrane region" description="Helical" evidence="8">
    <location>
        <begin position="139"/>
        <end position="159"/>
    </location>
</feature>
<dbReference type="eggNOG" id="COG5650">
    <property type="taxonomic scope" value="Bacteria"/>
</dbReference>
<keyword evidence="10" id="KW-1185">Reference proteome</keyword>
<dbReference type="EMBL" id="BAHC01000102">
    <property type="protein sequence ID" value="GAB90419.1"/>
    <property type="molecule type" value="Genomic_DNA"/>
</dbReference>
<dbReference type="Pfam" id="PF09594">
    <property type="entry name" value="GT87"/>
    <property type="match status" value="1"/>
</dbReference>
<comment type="similarity">
    <text evidence="7">Belongs to the glycosyltransferase 87 family.</text>
</comment>
<evidence type="ECO:0000313" key="9">
    <source>
        <dbReference type="EMBL" id="GAB90419.1"/>
    </source>
</evidence>
<feature type="transmembrane region" description="Helical" evidence="8">
    <location>
        <begin position="286"/>
        <end position="303"/>
    </location>
</feature>
<feature type="transmembrane region" description="Helical" evidence="8">
    <location>
        <begin position="324"/>
        <end position="342"/>
    </location>
</feature>
<dbReference type="Proteomes" id="UP000008363">
    <property type="component" value="Unassembled WGS sequence"/>
</dbReference>
<keyword evidence="9" id="KW-0328">Glycosyltransferase</keyword>
<keyword evidence="6 8" id="KW-0472">Membrane</keyword>
<feature type="transmembrane region" description="Helical" evidence="8">
    <location>
        <begin position="82"/>
        <end position="102"/>
    </location>
</feature>
<feature type="transmembrane region" description="Helical" evidence="8">
    <location>
        <begin position="109"/>
        <end position="133"/>
    </location>
</feature>
<evidence type="ECO:0000313" key="10">
    <source>
        <dbReference type="Proteomes" id="UP000008363"/>
    </source>
</evidence>